<reference evidence="3 4" key="1">
    <citation type="submission" date="2018-11" db="EMBL/GenBank/DDBJ databases">
        <title>Deinococcus shelandsis sp. nov., isolated from South Shetland Islands soil of Antarctica.</title>
        <authorList>
            <person name="Tian J."/>
        </authorList>
    </citation>
    <scope>NUCLEOTIDE SEQUENCE [LARGE SCALE GENOMIC DNA]</scope>
    <source>
        <strain evidence="3 4">S14-83T</strain>
    </source>
</reference>
<gene>
    <name evidence="3" type="ORF">EHF33_09795</name>
</gene>
<accession>A0A3G8YPA5</accession>
<feature type="signal peptide" evidence="2">
    <location>
        <begin position="1"/>
        <end position="26"/>
    </location>
</feature>
<feature type="compositionally biased region" description="Low complexity" evidence="1">
    <location>
        <begin position="31"/>
        <end position="51"/>
    </location>
</feature>
<name>A0A3G8YPA5_9DEIO</name>
<evidence type="ECO:0000313" key="3">
    <source>
        <dbReference type="EMBL" id="AZI42996.1"/>
    </source>
</evidence>
<evidence type="ECO:0000256" key="1">
    <source>
        <dbReference type="SAM" id="MobiDB-lite"/>
    </source>
</evidence>
<organism evidence="3 4">
    <name type="scientific">Deinococcus psychrotolerans</name>
    <dbReference type="NCBI Taxonomy" id="2489213"/>
    <lineage>
        <taxon>Bacteria</taxon>
        <taxon>Thermotogati</taxon>
        <taxon>Deinococcota</taxon>
        <taxon>Deinococci</taxon>
        <taxon>Deinococcales</taxon>
        <taxon>Deinococcaceae</taxon>
        <taxon>Deinococcus</taxon>
    </lineage>
</organism>
<dbReference type="AlphaFoldDB" id="A0A3G8YPA5"/>
<sequence>MKATGTSKTPLIAVLGLALLTQVTLGAGSLAAGTTKPAGKPAAPPASTSPAVQGTQQLAGGSAVVGKTYTLFLGTTDAINYTIRKAEYSVGHFYKGDEDDIRPEGEKALILHLTIQNPQKVELGISGNSIRFTGVDSKNQSVAGDGAWFAEATHSEVHLQLKPGQKIDVYTRIVLAGDVSLPRLIVDDANSKVWRYDLKGQVAPLAAPFANPSVKDGSAALDEVPGKAGVFYPAVLDVRVDKVDVPASQPDGMDVGSNQKVVVVYLTFHNANLVPQSMVPGAAYSFRASLLDQDGISVDYQHLYLGSRDKELGGDLPAGKDAGVRVLFAVDKDVVPTTVKLRLGGGLRFYAVALPPIAK</sequence>
<feature type="chain" id="PRO_5018062846" description="DUF4352 domain-containing protein" evidence="2">
    <location>
        <begin position="27"/>
        <end position="359"/>
    </location>
</feature>
<evidence type="ECO:0000313" key="4">
    <source>
        <dbReference type="Proteomes" id="UP000276417"/>
    </source>
</evidence>
<dbReference type="Proteomes" id="UP000276417">
    <property type="component" value="Chromosome 1"/>
</dbReference>
<dbReference type="RefSeq" id="WP_124870668.1">
    <property type="nucleotide sequence ID" value="NZ_CP034183.1"/>
</dbReference>
<keyword evidence="2" id="KW-0732">Signal</keyword>
<evidence type="ECO:0000256" key="2">
    <source>
        <dbReference type="SAM" id="SignalP"/>
    </source>
</evidence>
<keyword evidence="4" id="KW-1185">Reference proteome</keyword>
<dbReference type="OrthoDB" id="57436at2"/>
<dbReference type="KEGG" id="dph:EHF33_09795"/>
<protein>
    <recommendedName>
        <fullName evidence="5">DUF4352 domain-containing protein</fullName>
    </recommendedName>
</protein>
<dbReference type="EMBL" id="CP034183">
    <property type="protein sequence ID" value="AZI42996.1"/>
    <property type="molecule type" value="Genomic_DNA"/>
</dbReference>
<feature type="region of interest" description="Disordered" evidence="1">
    <location>
        <begin position="31"/>
        <end position="53"/>
    </location>
</feature>
<evidence type="ECO:0008006" key="5">
    <source>
        <dbReference type="Google" id="ProtNLM"/>
    </source>
</evidence>
<proteinExistence type="predicted"/>